<comment type="similarity">
    <text evidence="1">Belongs to the sulfotransferase 1 family.</text>
</comment>
<feature type="domain" description="Sulfotransferase" evidence="3">
    <location>
        <begin position="39"/>
        <end position="269"/>
    </location>
</feature>
<name>A0A131XVF0_IXORI</name>
<dbReference type="Gene3D" id="3.40.50.300">
    <property type="entry name" value="P-loop containing nucleotide triphosphate hydrolases"/>
    <property type="match status" value="1"/>
</dbReference>
<keyword evidence="2 4" id="KW-0808">Transferase</keyword>
<protein>
    <submittedName>
        <fullName evidence="4">Putative sulfotransferase</fullName>
    </submittedName>
</protein>
<dbReference type="AlphaFoldDB" id="A0A131XVF0"/>
<dbReference type="GO" id="GO:0008146">
    <property type="term" value="F:sulfotransferase activity"/>
    <property type="evidence" value="ECO:0007669"/>
    <property type="project" value="InterPro"/>
</dbReference>
<evidence type="ECO:0000256" key="1">
    <source>
        <dbReference type="ARBA" id="ARBA00005771"/>
    </source>
</evidence>
<evidence type="ECO:0000313" key="4">
    <source>
        <dbReference type="EMBL" id="JAP70657.1"/>
    </source>
</evidence>
<accession>A0A131XVF0</accession>
<dbReference type="SUPFAM" id="SSF52540">
    <property type="entry name" value="P-loop containing nucleoside triphosphate hydrolases"/>
    <property type="match status" value="1"/>
</dbReference>
<evidence type="ECO:0000259" key="3">
    <source>
        <dbReference type="Pfam" id="PF00685"/>
    </source>
</evidence>
<reference evidence="4" key="1">
    <citation type="submission" date="2016-02" db="EMBL/GenBank/DDBJ databases">
        <title>RNAseq analyses of the midgut from blood- or serum-fed Ixodes ricinus ticks.</title>
        <authorList>
            <person name="Perner J."/>
            <person name="Provaznik J."/>
            <person name="Schrenkova J."/>
            <person name="Urbanova V."/>
            <person name="Ribeiro J.M."/>
            <person name="Kopacek P."/>
        </authorList>
    </citation>
    <scope>NUCLEOTIDE SEQUENCE</scope>
    <source>
        <tissue evidence="4">Gut</tissue>
    </source>
</reference>
<proteinExistence type="evidence at transcript level"/>
<dbReference type="EMBL" id="GEFM01005139">
    <property type="protein sequence ID" value="JAP70657.1"/>
    <property type="molecule type" value="mRNA"/>
</dbReference>
<organism evidence="4">
    <name type="scientific">Ixodes ricinus</name>
    <name type="common">Common tick</name>
    <name type="synonym">Acarus ricinus</name>
    <dbReference type="NCBI Taxonomy" id="34613"/>
    <lineage>
        <taxon>Eukaryota</taxon>
        <taxon>Metazoa</taxon>
        <taxon>Ecdysozoa</taxon>
        <taxon>Arthropoda</taxon>
        <taxon>Chelicerata</taxon>
        <taxon>Arachnida</taxon>
        <taxon>Acari</taxon>
        <taxon>Parasitiformes</taxon>
        <taxon>Ixodida</taxon>
        <taxon>Ixodoidea</taxon>
        <taxon>Ixodidae</taxon>
        <taxon>Ixodinae</taxon>
        <taxon>Ixodes</taxon>
    </lineage>
</organism>
<dbReference type="InterPro" id="IPR000863">
    <property type="entry name" value="Sulfotransferase_dom"/>
</dbReference>
<sequence length="320" mass="36748">MSASTTSRPAYRRVEGLLLGYFFSGDSVRSALTYEPQPGDIFVAGYPKSGTTWTQYILWSIFSGGVPPKSTAEFEQKMPLLESAGAQGIANLYPDRPWAIKTHLPLSMLRYSERARYVFIARNPYDCCVSYYHHTRAFPAYLYEDGCFDQFFDMFVEGQGEYGDYFDHLLPWYEHREDPNVLFLTYEGFKTDTEGWVLKMADFAGEEYGERLRRDPQALRLIISLSSVESMKKIFNRSLSTKHGNASKASSSAKGTSENYEELIRVALAKPMMGDFVRKGVVGDWRNHFSAEQVERMKKWILRKTSESDVMQLWNDCDIP</sequence>
<dbReference type="PANTHER" id="PTHR11783">
    <property type="entry name" value="SULFOTRANSFERASE SULT"/>
    <property type="match status" value="1"/>
</dbReference>
<dbReference type="InterPro" id="IPR027417">
    <property type="entry name" value="P-loop_NTPase"/>
</dbReference>
<feature type="domain" description="Sulfotransferase" evidence="3">
    <location>
        <begin position="272"/>
        <end position="307"/>
    </location>
</feature>
<dbReference type="Pfam" id="PF00685">
    <property type="entry name" value="Sulfotransfer_1"/>
    <property type="match status" value="2"/>
</dbReference>
<evidence type="ECO:0000256" key="2">
    <source>
        <dbReference type="ARBA" id="ARBA00022679"/>
    </source>
</evidence>